<dbReference type="Gene3D" id="1.10.357.10">
    <property type="entry name" value="Tetracycline Repressor, domain 2"/>
    <property type="match status" value="1"/>
</dbReference>
<feature type="domain" description="HTH tetR-type" evidence="4">
    <location>
        <begin position="11"/>
        <end position="71"/>
    </location>
</feature>
<dbReference type="Pfam" id="PF00440">
    <property type="entry name" value="TetR_N"/>
    <property type="match status" value="1"/>
</dbReference>
<dbReference type="PROSITE" id="PS50977">
    <property type="entry name" value="HTH_TETR_2"/>
    <property type="match status" value="1"/>
</dbReference>
<evidence type="ECO:0000313" key="5">
    <source>
        <dbReference type="EMBL" id="SIP99311.1"/>
    </source>
</evidence>
<keyword evidence="2 3" id="KW-0238">DNA-binding</keyword>
<dbReference type="AlphaFoldDB" id="A0A9X8NAV0"/>
<dbReference type="InterPro" id="IPR039532">
    <property type="entry name" value="TetR_C_Firmicutes"/>
</dbReference>
<dbReference type="EMBL" id="FTMX01000001">
    <property type="protein sequence ID" value="SIP99311.1"/>
    <property type="molecule type" value="Genomic_DNA"/>
</dbReference>
<evidence type="ECO:0000313" key="6">
    <source>
        <dbReference type="Proteomes" id="UP000185829"/>
    </source>
</evidence>
<dbReference type="InterPro" id="IPR001647">
    <property type="entry name" value="HTH_TetR"/>
</dbReference>
<evidence type="ECO:0000256" key="3">
    <source>
        <dbReference type="PROSITE-ProRule" id="PRU00335"/>
    </source>
</evidence>
<reference evidence="5 6" key="1">
    <citation type="submission" date="2017-01" db="EMBL/GenBank/DDBJ databases">
        <authorList>
            <person name="Varghese N."/>
            <person name="Submissions S."/>
        </authorList>
    </citation>
    <scope>NUCLEOTIDE SEQUENCE [LARGE SCALE GENOMIC DNA]</scope>
    <source>
        <strain evidence="5 6">RUG2-6</strain>
    </source>
</reference>
<protein>
    <submittedName>
        <fullName evidence="5">Transcriptional regulator, TetR family</fullName>
    </submittedName>
</protein>
<keyword evidence="1" id="KW-0678">Repressor</keyword>
<comment type="caution">
    <text evidence="5">The sequence shown here is derived from an EMBL/GenBank/DDBJ whole genome shotgun (WGS) entry which is preliminary data.</text>
</comment>
<dbReference type="GO" id="GO:0003677">
    <property type="term" value="F:DNA binding"/>
    <property type="evidence" value="ECO:0007669"/>
    <property type="project" value="UniProtKB-UniRule"/>
</dbReference>
<organism evidence="5 6">
    <name type="scientific">Peribacillus simplex</name>
    <dbReference type="NCBI Taxonomy" id="1478"/>
    <lineage>
        <taxon>Bacteria</taxon>
        <taxon>Bacillati</taxon>
        <taxon>Bacillota</taxon>
        <taxon>Bacilli</taxon>
        <taxon>Bacillales</taxon>
        <taxon>Bacillaceae</taxon>
        <taxon>Peribacillus</taxon>
    </lineage>
</organism>
<dbReference type="InterPro" id="IPR050624">
    <property type="entry name" value="HTH-type_Tx_Regulator"/>
</dbReference>
<dbReference type="Proteomes" id="UP000185829">
    <property type="component" value="Unassembled WGS sequence"/>
</dbReference>
<dbReference type="SUPFAM" id="SSF46689">
    <property type="entry name" value="Homeodomain-like"/>
    <property type="match status" value="1"/>
</dbReference>
<dbReference type="Pfam" id="PF14278">
    <property type="entry name" value="TetR_C_8"/>
    <property type="match status" value="1"/>
</dbReference>
<dbReference type="RefSeq" id="WP_076364014.1">
    <property type="nucleotide sequence ID" value="NZ_FTMX01000001.1"/>
</dbReference>
<dbReference type="PANTHER" id="PTHR43479">
    <property type="entry name" value="ACREF/ENVCD OPERON REPRESSOR-RELATED"/>
    <property type="match status" value="1"/>
</dbReference>
<name>A0A9X8NAV0_9BACI</name>
<sequence>MSIQHPDRRVRRTKESFKAALLSLMEEKNFHTITITEIVNMANYNRGTFYSHYEQKEDLLDEIIGEMFEKLNEAYRKPYRGLSVVEFNNLPSKSIVLFHHFLENKKFYKLMLHPETAYNFREKMTNKLAELFREDYQYSTEVNPNIDIDLFSTYRIHGIIGLIIDWIDNDFEQSPAYMGDQLIQILNFHTPKFYLKDR</sequence>
<gene>
    <name evidence="5" type="ORF">SAMN05878482_10122</name>
</gene>
<dbReference type="PANTHER" id="PTHR43479:SF7">
    <property type="entry name" value="TETR-FAMILY TRANSCRIPTIONAL REGULATOR"/>
    <property type="match status" value="1"/>
</dbReference>
<proteinExistence type="predicted"/>
<dbReference type="InterPro" id="IPR009057">
    <property type="entry name" value="Homeodomain-like_sf"/>
</dbReference>
<accession>A0A9X8NAV0</accession>
<evidence type="ECO:0000259" key="4">
    <source>
        <dbReference type="PROSITE" id="PS50977"/>
    </source>
</evidence>
<evidence type="ECO:0000256" key="2">
    <source>
        <dbReference type="ARBA" id="ARBA00023125"/>
    </source>
</evidence>
<feature type="DNA-binding region" description="H-T-H motif" evidence="3">
    <location>
        <begin position="34"/>
        <end position="53"/>
    </location>
</feature>
<evidence type="ECO:0000256" key="1">
    <source>
        <dbReference type="ARBA" id="ARBA00022491"/>
    </source>
</evidence>